<evidence type="ECO:0000256" key="1">
    <source>
        <dbReference type="SAM" id="MobiDB-lite"/>
    </source>
</evidence>
<feature type="region of interest" description="Disordered" evidence="1">
    <location>
        <begin position="28"/>
        <end position="49"/>
    </location>
</feature>
<dbReference type="Pfam" id="PF13115">
    <property type="entry name" value="YtkA"/>
    <property type="match status" value="1"/>
</dbReference>
<evidence type="ECO:0000313" key="4">
    <source>
        <dbReference type="EMBL" id="MDR6225977.1"/>
    </source>
</evidence>
<sequence>MKTMRWKGLRLLFVAIGVVALTACGSSTDEDHTNGHSDHGQQQGAESDVEATLKVDVTVEPEPVQAGEETAVRAAIIQNGEAVEDAHVVRFEIGPEGASEDEREKVETALVDGVYQGMYTFPEAGDYQVMVHVTARGSHMMDAVEVSVP</sequence>
<evidence type="ECO:0000313" key="5">
    <source>
        <dbReference type="Proteomes" id="UP001185012"/>
    </source>
</evidence>
<feature type="compositionally biased region" description="Basic and acidic residues" evidence="1">
    <location>
        <begin position="29"/>
        <end position="39"/>
    </location>
</feature>
<dbReference type="Proteomes" id="UP001185012">
    <property type="component" value="Unassembled WGS sequence"/>
</dbReference>
<keyword evidence="5" id="KW-1185">Reference proteome</keyword>
<accession>A0ABU1IMG1</accession>
<dbReference type="RefSeq" id="WP_309865276.1">
    <property type="nucleotide sequence ID" value="NZ_JAVDQG010000004.1"/>
</dbReference>
<feature type="chain" id="PRO_5045174125" description="YtkA-like domain-containing protein" evidence="2">
    <location>
        <begin position="24"/>
        <end position="149"/>
    </location>
</feature>
<protein>
    <recommendedName>
        <fullName evidence="3">YtkA-like domain-containing protein</fullName>
    </recommendedName>
</protein>
<evidence type="ECO:0000256" key="2">
    <source>
        <dbReference type="SAM" id="SignalP"/>
    </source>
</evidence>
<proteinExistence type="predicted"/>
<feature type="domain" description="YtkA-like" evidence="3">
    <location>
        <begin position="52"/>
        <end position="132"/>
    </location>
</feature>
<gene>
    <name evidence="4" type="ORF">JOE21_001983</name>
</gene>
<reference evidence="4 5" key="1">
    <citation type="submission" date="2023-07" db="EMBL/GenBank/DDBJ databases">
        <title>Genomic Encyclopedia of Type Strains, Phase IV (KMG-IV): sequencing the most valuable type-strain genomes for metagenomic binning, comparative biology and taxonomic classification.</title>
        <authorList>
            <person name="Goeker M."/>
        </authorList>
    </citation>
    <scope>NUCLEOTIDE SEQUENCE [LARGE SCALE GENOMIC DNA]</scope>
    <source>
        <strain evidence="4 5">DSM 45903</strain>
    </source>
</reference>
<dbReference type="PROSITE" id="PS51257">
    <property type="entry name" value="PROKAR_LIPOPROTEIN"/>
    <property type="match status" value="1"/>
</dbReference>
<dbReference type="InterPro" id="IPR032693">
    <property type="entry name" value="YtkA-like_dom"/>
</dbReference>
<keyword evidence="2" id="KW-0732">Signal</keyword>
<organism evidence="4 5">
    <name type="scientific">Desmospora profundinema</name>
    <dbReference type="NCBI Taxonomy" id="1571184"/>
    <lineage>
        <taxon>Bacteria</taxon>
        <taxon>Bacillati</taxon>
        <taxon>Bacillota</taxon>
        <taxon>Bacilli</taxon>
        <taxon>Bacillales</taxon>
        <taxon>Thermoactinomycetaceae</taxon>
        <taxon>Desmospora</taxon>
    </lineage>
</organism>
<evidence type="ECO:0000259" key="3">
    <source>
        <dbReference type="Pfam" id="PF13115"/>
    </source>
</evidence>
<comment type="caution">
    <text evidence="4">The sequence shown here is derived from an EMBL/GenBank/DDBJ whole genome shotgun (WGS) entry which is preliminary data.</text>
</comment>
<feature type="signal peptide" evidence="2">
    <location>
        <begin position="1"/>
        <end position="23"/>
    </location>
</feature>
<dbReference type="EMBL" id="JAVDQG010000004">
    <property type="protein sequence ID" value="MDR6225977.1"/>
    <property type="molecule type" value="Genomic_DNA"/>
</dbReference>
<name>A0ABU1IMG1_9BACL</name>